<dbReference type="Pfam" id="PF20518">
    <property type="entry name" value="Apc1_MidN"/>
    <property type="match status" value="1"/>
</dbReference>
<evidence type="ECO:0000259" key="13">
    <source>
        <dbReference type="Pfam" id="PF20518"/>
    </source>
</evidence>
<dbReference type="InterPro" id="IPR024990">
    <property type="entry name" value="Apc1"/>
</dbReference>
<dbReference type="FunFam" id="1.25.10.10:FF:000338">
    <property type="entry name" value="Anaphase-promoting complex subunit 1"/>
    <property type="match status" value="1"/>
</dbReference>
<evidence type="ECO:0000256" key="4">
    <source>
        <dbReference type="ARBA" id="ARBA00016070"/>
    </source>
</evidence>
<evidence type="ECO:0000256" key="7">
    <source>
        <dbReference type="ARBA" id="ARBA00022776"/>
    </source>
</evidence>
<dbReference type="Pfam" id="PF12859">
    <property type="entry name" value="ANAPC1"/>
    <property type="match status" value="2"/>
</dbReference>
<name>A0ABD3E7Y5_9LAMI</name>
<dbReference type="InterPro" id="IPR041221">
    <property type="entry name" value="APC1_C"/>
</dbReference>
<evidence type="ECO:0000313" key="16">
    <source>
        <dbReference type="Proteomes" id="UP001632038"/>
    </source>
</evidence>
<evidence type="ECO:0000259" key="12">
    <source>
        <dbReference type="Pfam" id="PF18122"/>
    </source>
</evidence>
<dbReference type="Pfam" id="PF18122">
    <property type="entry name" value="APC1_C"/>
    <property type="match status" value="1"/>
</dbReference>
<organism evidence="15 16">
    <name type="scientific">Castilleja foliolosa</name>
    <dbReference type="NCBI Taxonomy" id="1961234"/>
    <lineage>
        <taxon>Eukaryota</taxon>
        <taxon>Viridiplantae</taxon>
        <taxon>Streptophyta</taxon>
        <taxon>Embryophyta</taxon>
        <taxon>Tracheophyta</taxon>
        <taxon>Spermatophyta</taxon>
        <taxon>Magnoliopsida</taxon>
        <taxon>eudicotyledons</taxon>
        <taxon>Gunneridae</taxon>
        <taxon>Pentapetalae</taxon>
        <taxon>asterids</taxon>
        <taxon>lamiids</taxon>
        <taxon>Lamiales</taxon>
        <taxon>Orobanchaceae</taxon>
        <taxon>Pedicularideae</taxon>
        <taxon>Castillejinae</taxon>
        <taxon>Castilleja</taxon>
    </lineage>
</organism>
<keyword evidence="7" id="KW-0498">Mitosis</keyword>
<dbReference type="Pfam" id="PF01851">
    <property type="entry name" value="PC_rep"/>
    <property type="match status" value="1"/>
</dbReference>
<evidence type="ECO:0000256" key="6">
    <source>
        <dbReference type="ARBA" id="ARBA00022737"/>
    </source>
</evidence>
<dbReference type="GO" id="GO:0005634">
    <property type="term" value="C:nucleus"/>
    <property type="evidence" value="ECO:0007669"/>
    <property type="project" value="UniProtKB-SubCell"/>
</dbReference>
<dbReference type="InterPro" id="IPR049255">
    <property type="entry name" value="Apc1_N"/>
</dbReference>
<evidence type="ECO:0000259" key="11">
    <source>
        <dbReference type="Pfam" id="PF12859"/>
    </source>
</evidence>
<dbReference type="InterPro" id="IPR048971">
    <property type="entry name" value="Apc1_3rd"/>
</dbReference>
<evidence type="ECO:0000256" key="2">
    <source>
        <dbReference type="ARBA" id="ARBA00004906"/>
    </source>
</evidence>
<evidence type="ECO:0000256" key="1">
    <source>
        <dbReference type="ARBA" id="ARBA00004123"/>
    </source>
</evidence>
<evidence type="ECO:0000259" key="14">
    <source>
        <dbReference type="Pfam" id="PF21282"/>
    </source>
</evidence>
<keyword evidence="10" id="KW-0131">Cell cycle</keyword>
<keyword evidence="5" id="KW-0132">Cell division</keyword>
<dbReference type="Pfam" id="PF21282">
    <property type="entry name" value="APC1_3rd"/>
    <property type="match status" value="1"/>
</dbReference>
<comment type="caution">
    <text evidence="15">The sequence shown here is derived from an EMBL/GenBank/DDBJ whole genome shotgun (WGS) entry which is preliminary data.</text>
</comment>
<dbReference type="FunFam" id="1.25.10.10:FF:000211">
    <property type="entry name" value="Anaphase-promoting complex subunit 1"/>
    <property type="match status" value="1"/>
</dbReference>
<proteinExistence type="inferred from homology"/>
<evidence type="ECO:0000256" key="9">
    <source>
        <dbReference type="ARBA" id="ARBA00023242"/>
    </source>
</evidence>
<dbReference type="EMBL" id="JAVIJP010000007">
    <property type="protein sequence ID" value="KAL3650282.1"/>
    <property type="molecule type" value="Genomic_DNA"/>
</dbReference>
<dbReference type="GO" id="GO:0051301">
    <property type="term" value="P:cell division"/>
    <property type="evidence" value="ECO:0007669"/>
    <property type="project" value="UniProtKB-KW"/>
</dbReference>
<reference evidence="16" key="1">
    <citation type="journal article" date="2024" name="IScience">
        <title>Strigolactones Initiate the Formation of Haustorium-like Structures in Castilleja.</title>
        <authorList>
            <person name="Buerger M."/>
            <person name="Peterson D."/>
            <person name="Chory J."/>
        </authorList>
    </citation>
    <scope>NUCLEOTIDE SEQUENCE [LARGE SCALE GENOMIC DNA]</scope>
</reference>
<feature type="domain" description="Anaphase-promoting complex subunit 1 middle" evidence="13">
    <location>
        <begin position="532"/>
        <end position="795"/>
    </location>
</feature>
<dbReference type="PANTHER" id="PTHR12827">
    <property type="entry name" value="MEIOTIC CHECKPOINT REGULATOR TSG24 FAMILY MEMBER"/>
    <property type="match status" value="1"/>
</dbReference>
<comment type="similarity">
    <text evidence="3">Belongs to the APC1 family.</text>
</comment>
<keyword evidence="8" id="KW-0833">Ubl conjugation pathway</keyword>
<feature type="domain" description="Anaphase-promoting complex subunit 1 N-terminal" evidence="11">
    <location>
        <begin position="304"/>
        <end position="516"/>
    </location>
</feature>
<keyword evidence="16" id="KW-1185">Reference proteome</keyword>
<keyword evidence="9" id="KW-0539">Nucleus</keyword>
<dbReference type="InterPro" id="IPR046794">
    <property type="entry name" value="Apc1_MidN"/>
</dbReference>
<dbReference type="InterPro" id="IPR002015">
    <property type="entry name" value="Proteasome/cyclosome_rpt"/>
</dbReference>
<evidence type="ECO:0000256" key="5">
    <source>
        <dbReference type="ARBA" id="ARBA00022618"/>
    </source>
</evidence>
<accession>A0ABD3E7Y5</accession>
<evidence type="ECO:0000313" key="15">
    <source>
        <dbReference type="EMBL" id="KAL3650282.1"/>
    </source>
</evidence>
<dbReference type="Proteomes" id="UP001632038">
    <property type="component" value="Unassembled WGS sequence"/>
</dbReference>
<feature type="domain" description="Anaphase-promoting complex subunit 1 C-terminal" evidence="12">
    <location>
        <begin position="1605"/>
        <end position="1772"/>
    </location>
</feature>
<sequence length="1822" mass="201965">MPQGGVRELSVLTEFKPFGLTVEALDGGKHSSEDYHYFLFDPELAQQRDEAEELDDASALCSERSDHELFIRGNRIIWSTGPRVYKRFTLPSKVIKVCWCRMGHLSEALICVLQVDSVTIYGVSGEVVSVPLPQAITSIWPLPFGLLLQRAPEGSLLTNVSLSSSNPFPSSRDVYRQKRDVGHSPQLNYTLPRVSDIGARSDGTSMSSHMILKDPLEEPQITYCEERGKLNVMWEFDERTIWSSDSVPMMASYNKGKMQHSLWVVEGNNSKLEVANSEASDLIAPRMAAKHFFRRIWQGKGSQTASNKVFLATDDDVTPVVCFLLQEQKKLLSLRLQSLELNNETVYDIKPEMIWSISAIAAAAVTVTRPKARVGKLPVKDVIVLTPENTLLLYMGKLCLCKYVMPFPLGKEQGLSRTKILGTNNSLHDLKVADLIDAVEGRVNLVLNNGQNYRCTLRRSPSSSLTNDCIGSMAEGLSSSFYNHFLGLLWGDDDSTYLAKANSPDDSEWDSFCNVITKMCRKPNTTSQLLAEPVSCSSWEFLIRSKYNQQYFRSSCIAGFFPGLSSDSKRIDSSGFDVADTQNTEETFYPKLLTETLDSLHAVYETLKLDNLRRRDLCLLVVLLCDIASFLHEVSYLDYYKRDFPVLLKDFELSQYLITPRSPPSLFRWLENCLQRGCSSASVSDLPLLICKDGTSIVNWARKIVSFYSLLCGADQSGKRLSSGVTCNIAPGVYHNREELAVLGMVGENFGLQYLDLLPAGVSLPLRHAIDKCRESPPSNWPPAAYVLLGREDLALLHLRNPAKYSKFDFTKSNLISVSTPYMLPLHPVTIPSSVSDTLEMDNTKEEIDTLEGPATDGMEHIFNSSTQLRYGRDLRLNEVRRLLCSARPVAIQTPANPSASDQDFQQTQLWHLAQRTTALPLGRGAFTLGTICTLLTEALAVPKLVLAGRLPAQQNATVNLDPNIRNIQELKSWPEFHNAVAAGLRLSPLQGKMSRTWILYNKPDEPNVTHAGLLLALGLHGHLRVLTITDIFQYYSQEHESTTVGLMIGLAASYRGTMQPSISKSLYVHLPARHPSSFPELELPTLIQSAALISVGLLYEGSAHQQTMQILLSEICRRSGGDNVLEREGYAVSAGFSLGLVALGRGEDAAGSTDTLVDRLFQYIGGKELHNDSIYPFSSSDEHNRSAGQIIDGNLFNIDVTAPGAIIALALMYLKTESELIVSRLSIPQTQFELQFVRPDFILLRVISRNLILWSRISPSEDWIESQIPEVVKNGVKGLGNEMDDIYEMDAEAFVQAYVNIVVGACISLGLRFAGTRDGNAQELLYKYAVYFLNEIKPVSASNGNDLPKGLSVYVDRGTLETCLHLIVLSLCVVMAGSGHLQTLRFLKFLRNRSSADGHAHFGTQMAVSLAIGFLFLGGGLWTFSTSNSSIAALLITLYPRLPTGPNDNRCHLQAFRHLYVLATEARWIQTIDVDTGLPVYVPLEVTIKETEHYNKTSFCEVTPCSLPERAILNAVRVCGPRYWTQVIELCPTEKSWWNSGDKNDPFNSGVLYVKRKVGACSYADDPIGSQSLLSRAMHKMSSLTQPKSSRSSTECAGEVTVDQLVSTFSSDPSLIAFAQLFCGSSQNSRSELDFQEFCLQVLFECVSKDRPAMLQVYLSLYTTIGCMVDSVVSGTCVSCDSLALSSLKIAVAYNEALSNGTLTTSRGEIVQSAFLGSLKKRVDDLLNSSLHLRADLSSYTMSGVWPTDENSNVIKSRTVLSWYLQWYSVPSPLDIQRAVEKIKHSNIRSSVPLLRLVFPRTHVAAIDVINKLCLSAEVGV</sequence>
<protein>
    <recommendedName>
        <fullName evidence="4">Anaphase-promoting complex subunit 1</fullName>
    </recommendedName>
</protein>
<dbReference type="Gene3D" id="1.25.10.10">
    <property type="entry name" value="Leucine-rich Repeat Variant"/>
    <property type="match status" value="2"/>
</dbReference>
<keyword evidence="6" id="KW-0677">Repeat</keyword>
<comment type="subcellular location">
    <subcellularLocation>
        <location evidence="1">Nucleus</location>
    </subcellularLocation>
</comment>
<dbReference type="InterPro" id="IPR011989">
    <property type="entry name" value="ARM-like"/>
</dbReference>
<evidence type="ECO:0000256" key="3">
    <source>
        <dbReference type="ARBA" id="ARBA00010547"/>
    </source>
</evidence>
<feature type="domain" description="Anaphase-promoting complex subunit 1 N-terminal" evidence="11">
    <location>
        <begin position="32"/>
        <end position="265"/>
    </location>
</feature>
<comment type="pathway">
    <text evidence="2">Protein modification; protein ubiquitination.</text>
</comment>
<gene>
    <name evidence="15" type="ORF">CASFOL_006685</name>
</gene>
<dbReference type="PANTHER" id="PTHR12827:SF3">
    <property type="entry name" value="ANAPHASE-PROMOTING COMPLEX SUBUNIT 1"/>
    <property type="match status" value="1"/>
</dbReference>
<evidence type="ECO:0000256" key="8">
    <source>
        <dbReference type="ARBA" id="ARBA00022786"/>
    </source>
</evidence>
<evidence type="ECO:0000256" key="10">
    <source>
        <dbReference type="ARBA" id="ARBA00023306"/>
    </source>
</evidence>
<feature type="domain" description="Anaphase-promoting complex subunit 1 beta-sandwich" evidence="14">
    <location>
        <begin position="1469"/>
        <end position="1531"/>
    </location>
</feature>